<comment type="caution">
    <text evidence="1">The sequence shown here is derived from an EMBL/GenBank/DDBJ whole genome shotgun (WGS) entry which is preliminary data.</text>
</comment>
<reference evidence="1" key="1">
    <citation type="submission" date="2022-12" db="EMBL/GenBank/DDBJ databases">
        <authorList>
            <person name="Petersen C."/>
        </authorList>
    </citation>
    <scope>NUCLEOTIDE SEQUENCE</scope>
    <source>
        <strain evidence="1">IBT 17660</strain>
    </source>
</reference>
<dbReference type="AlphaFoldDB" id="A0A9W9WHR6"/>
<reference evidence="1" key="2">
    <citation type="journal article" date="2023" name="IMA Fungus">
        <title>Comparative genomic study of the Penicillium genus elucidates a diverse pangenome and 15 lateral gene transfer events.</title>
        <authorList>
            <person name="Petersen C."/>
            <person name="Sorensen T."/>
            <person name="Nielsen M.R."/>
            <person name="Sondergaard T.E."/>
            <person name="Sorensen J.L."/>
            <person name="Fitzpatrick D.A."/>
            <person name="Frisvad J.C."/>
            <person name="Nielsen K.L."/>
        </authorList>
    </citation>
    <scope>NUCLEOTIDE SEQUENCE</scope>
    <source>
        <strain evidence="1">IBT 17660</strain>
    </source>
</reference>
<dbReference type="Proteomes" id="UP001147760">
    <property type="component" value="Unassembled WGS sequence"/>
</dbReference>
<proteinExistence type="predicted"/>
<sequence>MSSDSDGSVEYEDVALPCSLSGTIVQPALPPTQTSFQFAHPVIKRRRWLLVNPKMVFQVQQLTSDHRPRPVLEFWVRPFRRSKLLPGFIPQYKLKRRGIYAATREPYHLEHDHWDRRAQPPPDTFQSAFEEQQVVAILNREQLADSYPTVMHFRDGAYSWEMVVTPEHGDQCYMFFLLDQCQGDHGCCFSHFQWERRNREDKDGGRFVLLLIDRQFAHKSEIAALTHNNLRVTIYEDCIVEDLRSLHHLTFASLMERHAVPPVASEQFRCRLYTHILAFAAMVAYKERWLR</sequence>
<keyword evidence="2" id="KW-1185">Reference proteome</keyword>
<gene>
    <name evidence="1" type="ORF">N7530_010607</name>
</gene>
<dbReference type="OrthoDB" id="4475042at2759"/>
<protein>
    <submittedName>
        <fullName evidence="1">Uncharacterized protein</fullName>
    </submittedName>
</protein>
<evidence type="ECO:0000313" key="1">
    <source>
        <dbReference type="EMBL" id="KAJ5462402.1"/>
    </source>
</evidence>
<accession>A0A9W9WHR6</accession>
<name>A0A9W9WHR6_9EURO</name>
<evidence type="ECO:0000313" key="2">
    <source>
        <dbReference type="Proteomes" id="UP001147760"/>
    </source>
</evidence>
<organism evidence="1 2">
    <name type="scientific">Penicillium desertorum</name>
    <dbReference type="NCBI Taxonomy" id="1303715"/>
    <lineage>
        <taxon>Eukaryota</taxon>
        <taxon>Fungi</taxon>
        <taxon>Dikarya</taxon>
        <taxon>Ascomycota</taxon>
        <taxon>Pezizomycotina</taxon>
        <taxon>Eurotiomycetes</taxon>
        <taxon>Eurotiomycetidae</taxon>
        <taxon>Eurotiales</taxon>
        <taxon>Aspergillaceae</taxon>
        <taxon>Penicillium</taxon>
    </lineage>
</organism>
<dbReference type="EMBL" id="JAPWDO010000007">
    <property type="protein sequence ID" value="KAJ5462402.1"/>
    <property type="molecule type" value="Genomic_DNA"/>
</dbReference>